<keyword evidence="2" id="KW-0812">Transmembrane</keyword>
<name>A0A2C9W3R9_MANES</name>
<dbReference type="AlphaFoldDB" id="A0A2C9W3R9"/>
<feature type="compositionally biased region" description="Basic and acidic residues" evidence="1">
    <location>
        <begin position="62"/>
        <end position="98"/>
    </location>
</feature>
<evidence type="ECO:0000313" key="3">
    <source>
        <dbReference type="EMBL" id="OAY52819.1"/>
    </source>
</evidence>
<feature type="transmembrane region" description="Helical" evidence="2">
    <location>
        <begin position="12"/>
        <end position="29"/>
    </location>
</feature>
<feature type="region of interest" description="Disordered" evidence="1">
    <location>
        <begin position="36"/>
        <end position="98"/>
    </location>
</feature>
<protein>
    <submittedName>
        <fullName evidence="3">Uncharacterized protein</fullName>
    </submittedName>
</protein>
<reference evidence="4" key="1">
    <citation type="journal article" date="2016" name="Nat. Biotechnol.">
        <title>Sequencing wild and cultivated cassava and related species reveals extensive interspecific hybridization and genetic diversity.</title>
        <authorList>
            <person name="Bredeson J.V."/>
            <person name="Lyons J.B."/>
            <person name="Prochnik S.E."/>
            <person name="Wu G.A."/>
            <person name="Ha C.M."/>
            <person name="Edsinger-Gonzales E."/>
            <person name="Grimwood J."/>
            <person name="Schmutz J."/>
            <person name="Rabbi I.Y."/>
            <person name="Egesi C."/>
            <person name="Nauluvula P."/>
            <person name="Lebot V."/>
            <person name="Ndunguru J."/>
            <person name="Mkamilo G."/>
            <person name="Bart R.S."/>
            <person name="Setter T.L."/>
            <person name="Gleadow R.M."/>
            <person name="Kulakow P."/>
            <person name="Ferguson M.E."/>
            <person name="Rounsley S."/>
            <person name="Rokhsar D.S."/>
        </authorList>
    </citation>
    <scope>NUCLEOTIDE SEQUENCE [LARGE SCALE GENOMIC DNA]</scope>
    <source>
        <strain evidence="4">cv. AM560-2</strain>
    </source>
</reference>
<evidence type="ECO:0000256" key="1">
    <source>
        <dbReference type="SAM" id="MobiDB-lite"/>
    </source>
</evidence>
<feature type="compositionally biased region" description="Basic residues" evidence="1">
    <location>
        <begin position="52"/>
        <end position="61"/>
    </location>
</feature>
<dbReference type="STRING" id="3983.A0A2C9W3R9"/>
<keyword evidence="2" id="KW-1133">Transmembrane helix</keyword>
<evidence type="ECO:0000256" key="2">
    <source>
        <dbReference type="SAM" id="Phobius"/>
    </source>
</evidence>
<proteinExistence type="predicted"/>
<dbReference type="Proteomes" id="UP000091857">
    <property type="component" value="Chromosome 4"/>
</dbReference>
<dbReference type="EMBL" id="CM004390">
    <property type="protein sequence ID" value="OAY52819.1"/>
    <property type="molecule type" value="Genomic_DNA"/>
</dbReference>
<accession>A0A2C9W3R9</accession>
<dbReference type="PANTHER" id="PTHR33564:SF15">
    <property type="entry name" value="PROTEIN, PUTATIVE-RELATED"/>
    <property type="match status" value="1"/>
</dbReference>
<dbReference type="OrthoDB" id="695890at2759"/>
<sequence>MSSMLSLTSQGVVFATAMVVSSTVLFLAFSKQKPSPSIQNLRSCLSSDGKKKEKKKKNRRVRFAENVKDTKENGDEYRRKKENSLFGKQEKEKEKGKSIRRIDGVCKNEIQGMPANRIALYNGILRDRLHRMECSY</sequence>
<dbReference type="PANTHER" id="PTHR33564">
    <property type="entry name" value="TRANSMEMBRANE PROTEIN"/>
    <property type="match status" value="1"/>
</dbReference>
<keyword evidence="4" id="KW-1185">Reference proteome</keyword>
<gene>
    <name evidence="3" type="ORF">MANES_04G113800v8</name>
</gene>
<comment type="caution">
    <text evidence="3">The sequence shown here is derived from an EMBL/GenBank/DDBJ whole genome shotgun (WGS) entry which is preliminary data.</text>
</comment>
<dbReference type="Gramene" id="Manes.04G113800.1.v8.1">
    <property type="protein sequence ID" value="Manes.04G113800.1.v8.1.CDS"/>
    <property type="gene ID" value="Manes.04G113800.v8.1"/>
</dbReference>
<organism evidence="3 4">
    <name type="scientific">Manihot esculenta</name>
    <name type="common">Cassava</name>
    <name type="synonym">Jatropha manihot</name>
    <dbReference type="NCBI Taxonomy" id="3983"/>
    <lineage>
        <taxon>Eukaryota</taxon>
        <taxon>Viridiplantae</taxon>
        <taxon>Streptophyta</taxon>
        <taxon>Embryophyta</taxon>
        <taxon>Tracheophyta</taxon>
        <taxon>Spermatophyta</taxon>
        <taxon>Magnoliopsida</taxon>
        <taxon>eudicotyledons</taxon>
        <taxon>Gunneridae</taxon>
        <taxon>Pentapetalae</taxon>
        <taxon>rosids</taxon>
        <taxon>fabids</taxon>
        <taxon>Malpighiales</taxon>
        <taxon>Euphorbiaceae</taxon>
        <taxon>Crotonoideae</taxon>
        <taxon>Manihoteae</taxon>
        <taxon>Manihot</taxon>
    </lineage>
</organism>
<keyword evidence="2" id="KW-0472">Membrane</keyword>
<evidence type="ECO:0000313" key="4">
    <source>
        <dbReference type="Proteomes" id="UP000091857"/>
    </source>
</evidence>
<feature type="compositionally biased region" description="Polar residues" evidence="1">
    <location>
        <begin position="36"/>
        <end position="46"/>
    </location>
</feature>